<dbReference type="Gene3D" id="1.10.357.10">
    <property type="entry name" value="Tetracycline Repressor, domain 2"/>
    <property type="match status" value="1"/>
</dbReference>
<dbReference type="InterPro" id="IPR036271">
    <property type="entry name" value="Tet_transcr_reg_TetR-rel_C_sf"/>
</dbReference>
<dbReference type="SUPFAM" id="SSF46689">
    <property type="entry name" value="Homeodomain-like"/>
    <property type="match status" value="1"/>
</dbReference>
<dbReference type="Proteomes" id="UP000265725">
    <property type="component" value="Chromosome"/>
</dbReference>
<dbReference type="SUPFAM" id="SSF48498">
    <property type="entry name" value="Tetracyclin repressor-like, C-terminal domain"/>
    <property type="match status" value="1"/>
</dbReference>
<dbReference type="GO" id="GO:0006355">
    <property type="term" value="P:regulation of DNA-templated transcription"/>
    <property type="evidence" value="ECO:0007669"/>
    <property type="project" value="UniProtKB-ARBA"/>
</dbReference>
<evidence type="ECO:0000256" key="2">
    <source>
        <dbReference type="PROSITE-ProRule" id="PRU00335"/>
    </source>
</evidence>
<protein>
    <submittedName>
        <fullName evidence="4">TetR/AcrR family transcriptional regulator</fullName>
    </submittedName>
</protein>
<evidence type="ECO:0000313" key="4">
    <source>
        <dbReference type="EMBL" id="AYC30162.1"/>
    </source>
</evidence>
<sequence>MDRRKEILDAATRSFSIFGYKATTMDQVAKLANVGKGTIYTFFSTKEELFHEIVFSMIEEMTFEKDKVIDETKPFDENALAVLMKMLEFREKHALFAKLIQEEREMGTPIVQEALNQIERKIIGYIAEHLQLGIDREKMREVDVEIVSYLLLKSYLALAVEWQKTHESILSENQITRVFHDVIFKSLA</sequence>
<gene>
    <name evidence="4" type="ORF">D3873_09865</name>
</gene>
<organism evidence="4 5">
    <name type="scientific">Paenisporosarcina cavernae</name>
    <dbReference type="NCBI Taxonomy" id="2320858"/>
    <lineage>
        <taxon>Bacteria</taxon>
        <taxon>Bacillati</taxon>
        <taxon>Bacillota</taxon>
        <taxon>Bacilli</taxon>
        <taxon>Bacillales</taxon>
        <taxon>Caryophanaceae</taxon>
        <taxon>Paenisporosarcina</taxon>
    </lineage>
</organism>
<name>A0A385YXJ9_9BACL</name>
<dbReference type="RefSeq" id="WP_119883879.1">
    <property type="nucleotide sequence ID" value="NZ_CP032418.1"/>
</dbReference>
<dbReference type="InterPro" id="IPR023772">
    <property type="entry name" value="DNA-bd_HTH_TetR-type_CS"/>
</dbReference>
<dbReference type="KEGG" id="paek:D3873_09865"/>
<evidence type="ECO:0000259" key="3">
    <source>
        <dbReference type="PROSITE" id="PS50977"/>
    </source>
</evidence>
<dbReference type="InterPro" id="IPR050109">
    <property type="entry name" value="HTH-type_TetR-like_transc_reg"/>
</dbReference>
<feature type="DNA-binding region" description="H-T-H motif" evidence="2">
    <location>
        <begin position="24"/>
        <end position="43"/>
    </location>
</feature>
<dbReference type="PRINTS" id="PR00455">
    <property type="entry name" value="HTHTETR"/>
</dbReference>
<evidence type="ECO:0000256" key="1">
    <source>
        <dbReference type="ARBA" id="ARBA00023125"/>
    </source>
</evidence>
<evidence type="ECO:0000313" key="5">
    <source>
        <dbReference type="Proteomes" id="UP000265725"/>
    </source>
</evidence>
<dbReference type="PANTHER" id="PTHR30055:SF232">
    <property type="entry name" value="TRANSCRIPTIONAL REGULATOR, TETR FAMILY"/>
    <property type="match status" value="1"/>
</dbReference>
<dbReference type="PROSITE" id="PS50977">
    <property type="entry name" value="HTH_TETR_2"/>
    <property type="match status" value="1"/>
</dbReference>
<dbReference type="InterPro" id="IPR001647">
    <property type="entry name" value="HTH_TetR"/>
</dbReference>
<dbReference type="PANTHER" id="PTHR30055">
    <property type="entry name" value="HTH-TYPE TRANSCRIPTIONAL REGULATOR RUTR"/>
    <property type="match status" value="1"/>
</dbReference>
<dbReference type="GO" id="GO:0003677">
    <property type="term" value="F:DNA binding"/>
    <property type="evidence" value="ECO:0007669"/>
    <property type="project" value="UniProtKB-UniRule"/>
</dbReference>
<dbReference type="PROSITE" id="PS01081">
    <property type="entry name" value="HTH_TETR_1"/>
    <property type="match status" value="1"/>
</dbReference>
<keyword evidence="5" id="KW-1185">Reference proteome</keyword>
<feature type="domain" description="HTH tetR-type" evidence="3">
    <location>
        <begin position="1"/>
        <end position="61"/>
    </location>
</feature>
<dbReference type="AlphaFoldDB" id="A0A385YXJ9"/>
<dbReference type="InterPro" id="IPR009057">
    <property type="entry name" value="Homeodomain-like_sf"/>
</dbReference>
<dbReference type="EMBL" id="CP032418">
    <property type="protein sequence ID" value="AYC30162.1"/>
    <property type="molecule type" value="Genomic_DNA"/>
</dbReference>
<reference evidence="5" key="1">
    <citation type="submission" date="2018-09" db="EMBL/GenBank/DDBJ databases">
        <authorList>
            <person name="Zhu H."/>
        </authorList>
    </citation>
    <scope>NUCLEOTIDE SEQUENCE [LARGE SCALE GENOMIC DNA]</scope>
    <source>
        <strain evidence="5">K2R23-3</strain>
    </source>
</reference>
<accession>A0A385YXJ9</accession>
<keyword evidence="1 2" id="KW-0238">DNA-binding</keyword>
<dbReference type="Pfam" id="PF00440">
    <property type="entry name" value="TetR_N"/>
    <property type="match status" value="1"/>
</dbReference>
<proteinExistence type="predicted"/>
<dbReference type="OrthoDB" id="9812484at2"/>